<evidence type="ECO:0000313" key="1">
    <source>
        <dbReference type="EMBL" id="EBA07911.1"/>
    </source>
</evidence>
<dbReference type="AlphaFoldDB" id="A3K4L2"/>
<proteinExistence type="predicted"/>
<accession>A3K4L2</accession>
<dbReference type="EMBL" id="AAYA01000007">
    <property type="protein sequence ID" value="EBA07911.1"/>
    <property type="molecule type" value="Genomic_DNA"/>
</dbReference>
<gene>
    <name evidence="1" type="ORF">SSE37_01620</name>
</gene>
<sequence length="223" mass="24573">MAKRGPIVYDEDEQSDEAAEALVDAVTNGFAIIIVLTTLSLLTFSTNPPVKGSVLSATTKAFAQTPRAFEHFRPLTEFFVFRTDGLYRLGFEELAAAHIADPEASTLMVGGRRNFLTGPDGNTRDLNSFRVQVLVQYLDHLVAASVPAESELDEKIAFIEAIPAGSSPWIHVIPDAVPLFAEMYVAMKERDISFRWAVVRGSGGIRISVSRRSANFDNDTFFR</sequence>
<protein>
    <submittedName>
        <fullName evidence="1">Uncharacterized protein</fullName>
    </submittedName>
</protein>
<name>A3K4L2_SAGS3</name>
<reference evidence="1 2" key="1">
    <citation type="submission" date="2006-06" db="EMBL/GenBank/DDBJ databases">
        <authorList>
            <person name="Moran M.A."/>
            <person name="Ferriera S."/>
            <person name="Johnson J."/>
            <person name="Kravitz S."/>
            <person name="Beeson K."/>
            <person name="Sutton G."/>
            <person name="Rogers Y.-H."/>
            <person name="Friedman R."/>
            <person name="Frazier M."/>
            <person name="Venter J.C."/>
        </authorList>
    </citation>
    <scope>NUCLEOTIDE SEQUENCE [LARGE SCALE GENOMIC DNA]</scope>
    <source>
        <strain evidence="1 2">E-37</strain>
    </source>
</reference>
<organism evidence="1 2">
    <name type="scientific">Sagittula stellata (strain ATCC 700073 / DSM 11524 / E-37)</name>
    <dbReference type="NCBI Taxonomy" id="388399"/>
    <lineage>
        <taxon>Bacteria</taxon>
        <taxon>Pseudomonadati</taxon>
        <taxon>Pseudomonadota</taxon>
        <taxon>Alphaproteobacteria</taxon>
        <taxon>Rhodobacterales</taxon>
        <taxon>Roseobacteraceae</taxon>
        <taxon>Sagittula</taxon>
    </lineage>
</organism>
<dbReference type="RefSeq" id="WP_005859653.1">
    <property type="nucleotide sequence ID" value="NZ_AAYA01000007.1"/>
</dbReference>
<dbReference type="Proteomes" id="UP000005713">
    <property type="component" value="Unassembled WGS sequence"/>
</dbReference>
<evidence type="ECO:0000313" key="2">
    <source>
        <dbReference type="Proteomes" id="UP000005713"/>
    </source>
</evidence>
<comment type="caution">
    <text evidence="1">The sequence shown here is derived from an EMBL/GenBank/DDBJ whole genome shotgun (WGS) entry which is preliminary data.</text>
</comment>
<keyword evidence="2" id="KW-1185">Reference proteome</keyword>